<accession>A0A453PG53</accession>
<proteinExistence type="predicted"/>
<dbReference type="Gramene" id="AET6Gv20720700.11">
    <property type="protein sequence ID" value="AET6Gv20720700.11"/>
    <property type="gene ID" value="AET6Gv20720700"/>
</dbReference>
<keyword evidence="1" id="KW-0472">Membrane</keyword>
<keyword evidence="3" id="KW-1185">Reference proteome</keyword>
<keyword evidence="1" id="KW-1133">Transmembrane helix</keyword>
<organism evidence="2 3">
    <name type="scientific">Aegilops tauschii subsp. strangulata</name>
    <name type="common">Goatgrass</name>
    <dbReference type="NCBI Taxonomy" id="200361"/>
    <lineage>
        <taxon>Eukaryota</taxon>
        <taxon>Viridiplantae</taxon>
        <taxon>Streptophyta</taxon>
        <taxon>Embryophyta</taxon>
        <taxon>Tracheophyta</taxon>
        <taxon>Spermatophyta</taxon>
        <taxon>Magnoliopsida</taxon>
        <taxon>Liliopsida</taxon>
        <taxon>Poales</taxon>
        <taxon>Poaceae</taxon>
        <taxon>BOP clade</taxon>
        <taxon>Pooideae</taxon>
        <taxon>Triticodae</taxon>
        <taxon>Triticeae</taxon>
        <taxon>Triticinae</taxon>
        <taxon>Aegilops</taxon>
    </lineage>
</organism>
<name>A0A453PG53_AEGTS</name>
<sequence length="49" mass="5681">MQAFVQLLAVAWLYYGIYLTCFFGVHDMVICDYSIIFVVSTLLIIFILL</sequence>
<dbReference type="Proteomes" id="UP000015105">
    <property type="component" value="Chromosome 6D"/>
</dbReference>
<feature type="transmembrane region" description="Helical" evidence="1">
    <location>
        <begin position="6"/>
        <end position="25"/>
    </location>
</feature>
<reference evidence="2" key="3">
    <citation type="journal article" date="2017" name="Nature">
        <title>Genome sequence of the progenitor of the wheat D genome Aegilops tauschii.</title>
        <authorList>
            <person name="Luo M.C."/>
            <person name="Gu Y.Q."/>
            <person name="Puiu D."/>
            <person name="Wang H."/>
            <person name="Twardziok S.O."/>
            <person name="Deal K.R."/>
            <person name="Huo N."/>
            <person name="Zhu T."/>
            <person name="Wang L."/>
            <person name="Wang Y."/>
            <person name="McGuire P.E."/>
            <person name="Liu S."/>
            <person name="Long H."/>
            <person name="Ramasamy R.K."/>
            <person name="Rodriguez J.C."/>
            <person name="Van S.L."/>
            <person name="Yuan L."/>
            <person name="Wang Z."/>
            <person name="Xia Z."/>
            <person name="Xiao L."/>
            <person name="Anderson O.D."/>
            <person name="Ouyang S."/>
            <person name="Liang Y."/>
            <person name="Zimin A.V."/>
            <person name="Pertea G."/>
            <person name="Qi P."/>
            <person name="Bennetzen J.L."/>
            <person name="Dai X."/>
            <person name="Dawson M.W."/>
            <person name="Muller H.G."/>
            <person name="Kugler K."/>
            <person name="Rivarola-Duarte L."/>
            <person name="Spannagl M."/>
            <person name="Mayer K.F.X."/>
            <person name="Lu F.H."/>
            <person name="Bevan M.W."/>
            <person name="Leroy P."/>
            <person name="Li P."/>
            <person name="You F.M."/>
            <person name="Sun Q."/>
            <person name="Liu Z."/>
            <person name="Lyons E."/>
            <person name="Wicker T."/>
            <person name="Salzberg S.L."/>
            <person name="Devos K.M."/>
            <person name="Dvorak J."/>
        </authorList>
    </citation>
    <scope>NUCLEOTIDE SEQUENCE [LARGE SCALE GENOMIC DNA]</scope>
    <source>
        <strain evidence="2">cv. AL8/78</strain>
    </source>
</reference>
<reference evidence="3" key="2">
    <citation type="journal article" date="2017" name="Nat. Plants">
        <title>The Aegilops tauschii genome reveals multiple impacts of transposons.</title>
        <authorList>
            <person name="Zhao G."/>
            <person name="Zou C."/>
            <person name="Li K."/>
            <person name="Wang K."/>
            <person name="Li T."/>
            <person name="Gao L."/>
            <person name="Zhang X."/>
            <person name="Wang H."/>
            <person name="Yang Z."/>
            <person name="Liu X."/>
            <person name="Jiang W."/>
            <person name="Mao L."/>
            <person name="Kong X."/>
            <person name="Jiao Y."/>
            <person name="Jia J."/>
        </authorList>
    </citation>
    <scope>NUCLEOTIDE SEQUENCE [LARGE SCALE GENOMIC DNA]</scope>
    <source>
        <strain evidence="3">cv. AL8/78</strain>
    </source>
</reference>
<feature type="transmembrane region" description="Helical" evidence="1">
    <location>
        <begin position="30"/>
        <end position="48"/>
    </location>
</feature>
<evidence type="ECO:0000256" key="1">
    <source>
        <dbReference type="SAM" id="Phobius"/>
    </source>
</evidence>
<evidence type="ECO:0000313" key="2">
    <source>
        <dbReference type="EnsemblPlants" id="AET6Gv20720700.11"/>
    </source>
</evidence>
<reference evidence="2" key="4">
    <citation type="submission" date="2019-03" db="UniProtKB">
        <authorList>
            <consortium name="EnsemblPlants"/>
        </authorList>
    </citation>
    <scope>IDENTIFICATION</scope>
</reference>
<evidence type="ECO:0000313" key="3">
    <source>
        <dbReference type="Proteomes" id="UP000015105"/>
    </source>
</evidence>
<dbReference type="EnsemblPlants" id="AET6Gv20720700.11">
    <property type="protein sequence ID" value="AET6Gv20720700.11"/>
    <property type="gene ID" value="AET6Gv20720700"/>
</dbReference>
<protein>
    <submittedName>
        <fullName evidence="2">Uncharacterized protein</fullName>
    </submittedName>
</protein>
<keyword evidence="1" id="KW-0812">Transmembrane</keyword>
<reference evidence="3" key="1">
    <citation type="journal article" date="2014" name="Science">
        <title>Ancient hybridizations among the ancestral genomes of bread wheat.</title>
        <authorList>
            <consortium name="International Wheat Genome Sequencing Consortium,"/>
            <person name="Marcussen T."/>
            <person name="Sandve S.R."/>
            <person name="Heier L."/>
            <person name="Spannagl M."/>
            <person name="Pfeifer M."/>
            <person name="Jakobsen K.S."/>
            <person name="Wulff B.B."/>
            <person name="Steuernagel B."/>
            <person name="Mayer K.F."/>
            <person name="Olsen O.A."/>
        </authorList>
    </citation>
    <scope>NUCLEOTIDE SEQUENCE [LARGE SCALE GENOMIC DNA]</scope>
    <source>
        <strain evidence="3">cv. AL8/78</strain>
    </source>
</reference>
<dbReference type="AlphaFoldDB" id="A0A453PG53"/>
<reference evidence="2" key="5">
    <citation type="journal article" date="2021" name="G3 (Bethesda)">
        <title>Aegilops tauschii genome assembly Aet v5.0 features greater sequence contiguity and improved annotation.</title>
        <authorList>
            <person name="Wang L."/>
            <person name="Zhu T."/>
            <person name="Rodriguez J.C."/>
            <person name="Deal K.R."/>
            <person name="Dubcovsky J."/>
            <person name="McGuire P.E."/>
            <person name="Lux T."/>
            <person name="Spannagl M."/>
            <person name="Mayer K.F.X."/>
            <person name="Baldrich P."/>
            <person name="Meyers B.C."/>
            <person name="Huo N."/>
            <person name="Gu Y.Q."/>
            <person name="Zhou H."/>
            <person name="Devos K.M."/>
            <person name="Bennetzen J.L."/>
            <person name="Unver T."/>
            <person name="Budak H."/>
            <person name="Gulick P.J."/>
            <person name="Galiba G."/>
            <person name="Kalapos B."/>
            <person name="Nelson D.R."/>
            <person name="Li P."/>
            <person name="You F.M."/>
            <person name="Luo M.C."/>
            <person name="Dvorak J."/>
        </authorList>
    </citation>
    <scope>NUCLEOTIDE SEQUENCE [LARGE SCALE GENOMIC DNA]</scope>
    <source>
        <strain evidence="2">cv. AL8/78</strain>
    </source>
</reference>